<dbReference type="EMBL" id="DVJN01000164">
    <property type="protein sequence ID" value="HIS92984.1"/>
    <property type="molecule type" value="Genomic_DNA"/>
</dbReference>
<dbReference type="SMART" id="SM00278">
    <property type="entry name" value="HhH1"/>
    <property type="match status" value="1"/>
</dbReference>
<dbReference type="GO" id="GO:0008270">
    <property type="term" value="F:zinc ion binding"/>
    <property type="evidence" value="ECO:0007669"/>
    <property type="project" value="UniProtKB-KW"/>
</dbReference>
<dbReference type="AlphaFoldDB" id="A0A9D1K5Y4"/>
<dbReference type="Gene3D" id="1.10.8.420">
    <property type="entry name" value="RecR Domain 1"/>
    <property type="match status" value="1"/>
</dbReference>
<proteinExistence type="inferred from homology"/>
<evidence type="ECO:0000259" key="8">
    <source>
        <dbReference type="PROSITE" id="PS50880"/>
    </source>
</evidence>
<evidence type="ECO:0000313" key="10">
    <source>
        <dbReference type="Proteomes" id="UP000824140"/>
    </source>
</evidence>
<evidence type="ECO:0000256" key="1">
    <source>
        <dbReference type="ARBA" id="ARBA00022723"/>
    </source>
</evidence>
<dbReference type="PROSITE" id="PS50880">
    <property type="entry name" value="TOPRIM"/>
    <property type="match status" value="1"/>
</dbReference>
<keyword evidence="6 7" id="KW-0234">DNA repair</keyword>
<comment type="caution">
    <text evidence="9">The sequence shown here is derived from an EMBL/GenBank/DDBJ whole genome shotgun (WGS) entry which is preliminary data.</text>
</comment>
<evidence type="ECO:0000256" key="5">
    <source>
        <dbReference type="ARBA" id="ARBA00023172"/>
    </source>
</evidence>
<dbReference type="SMART" id="SM00493">
    <property type="entry name" value="TOPRIM"/>
    <property type="match status" value="1"/>
</dbReference>
<reference evidence="9" key="1">
    <citation type="submission" date="2020-10" db="EMBL/GenBank/DDBJ databases">
        <authorList>
            <person name="Gilroy R."/>
        </authorList>
    </citation>
    <scope>NUCLEOTIDE SEQUENCE</scope>
    <source>
        <strain evidence="9">13766</strain>
    </source>
</reference>
<dbReference type="InterPro" id="IPR006171">
    <property type="entry name" value="TOPRIM_dom"/>
</dbReference>
<comment type="function">
    <text evidence="7">May play a role in DNA repair. It seems to be involved in an RecBC-independent recombinational process of DNA repair. It may act with RecF and RecO.</text>
</comment>
<dbReference type="SUPFAM" id="SSF111304">
    <property type="entry name" value="Recombination protein RecR"/>
    <property type="match status" value="1"/>
</dbReference>
<dbReference type="InterPro" id="IPR034137">
    <property type="entry name" value="TOPRIM_RecR"/>
</dbReference>
<evidence type="ECO:0000313" key="9">
    <source>
        <dbReference type="EMBL" id="HIS92984.1"/>
    </source>
</evidence>
<keyword evidence="4 7" id="KW-0862">Zinc</keyword>
<dbReference type="Pfam" id="PF21176">
    <property type="entry name" value="RecR_HhH"/>
    <property type="match status" value="1"/>
</dbReference>
<dbReference type="Pfam" id="PF21175">
    <property type="entry name" value="RecR_C"/>
    <property type="match status" value="1"/>
</dbReference>
<dbReference type="Gene3D" id="3.30.60.80">
    <property type="match status" value="1"/>
</dbReference>
<evidence type="ECO:0000256" key="7">
    <source>
        <dbReference type="HAMAP-Rule" id="MF_00017"/>
    </source>
</evidence>
<dbReference type="Pfam" id="PF13662">
    <property type="entry name" value="Toprim_4"/>
    <property type="match status" value="1"/>
</dbReference>
<keyword evidence="3 7" id="KW-0863">Zinc-finger</keyword>
<keyword evidence="5 7" id="KW-0233">DNA recombination</keyword>
<accession>A0A9D1K5Y4</accession>
<dbReference type="InterPro" id="IPR015967">
    <property type="entry name" value="Rcmb_RecR_Znf"/>
</dbReference>
<organism evidence="9 10">
    <name type="scientific">Candidatus Alectryocaccomicrobium excrementavium</name>
    <dbReference type="NCBI Taxonomy" id="2840668"/>
    <lineage>
        <taxon>Bacteria</taxon>
        <taxon>Bacillati</taxon>
        <taxon>Bacillota</taxon>
        <taxon>Clostridia</taxon>
        <taxon>Candidatus Alectryocaccomicrobium</taxon>
    </lineage>
</organism>
<name>A0A9D1K5Y4_9FIRM</name>
<reference evidence="9" key="2">
    <citation type="journal article" date="2021" name="PeerJ">
        <title>Extensive microbial diversity within the chicken gut microbiome revealed by metagenomics and culture.</title>
        <authorList>
            <person name="Gilroy R."/>
            <person name="Ravi A."/>
            <person name="Getino M."/>
            <person name="Pursley I."/>
            <person name="Horton D.L."/>
            <person name="Alikhan N.F."/>
            <person name="Baker D."/>
            <person name="Gharbi K."/>
            <person name="Hall N."/>
            <person name="Watson M."/>
            <person name="Adriaenssens E.M."/>
            <person name="Foster-Nyarko E."/>
            <person name="Jarju S."/>
            <person name="Secka A."/>
            <person name="Antonio M."/>
            <person name="Oren A."/>
            <person name="Chaudhuri R.R."/>
            <person name="La Ragione R."/>
            <person name="Hildebrand F."/>
            <person name="Pallen M.J."/>
        </authorList>
    </citation>
    <scope>NUCLEOTIDE SEQUENCE</scope>
    <source>
        <strain evidence="9">13766</strain>
    </source>
</reference>
<protein>
    <recommendedName>
        <fullName evidence="7">Recombination protein RecR</fullName>
    </recommendedName>
</protein>
<dbReference type="GO" id="GO:0003677">
    <property type="term" value="F:DNA binding"/>
    <property type="evidence" value="ECO:0007669"/>
    <property type="project" value="UniProtKB-UniRule"/>
</dbReference>
<dbReference type="CDD" id="cd01025">
    <property type="entry name" value="TOPRIM_recR"/>
    <property type="match status" value="1"/>
</dbReference>
<keyword evidence="2 7" id="KW-0227">DNA damage</keyword>
<dbReference type="InterPro" id="IPR000093">
    <property type="entry name" value="DNA_Rcmb_RecR"/>
</dbReference>
<evidence type="ECO:0000256" key="6">
    <source>
        <dbReference type="ARBA" id="ARBA00023204"/>
    </source>
</evidence>
<dbReference type="HAMAP" id="MF_00017">
    <property type="entry name" value="RecR"/>
    <property type="match status" value="1"/>
</dbReference>
<feature type="domain" description="Toprim" evidence="8">
    <location>
        <begin position="79"/>
        <end position="174"/>
    </location>
</feature>
<dbReference type="GO" id="GO:0006281">
    <property type="term" value="P:DNA repair"/>
    <property type="evidence" value="ECO:0007669"/>
    <property type="project" value="UniProtKB-UniRule"/>
</dbReference>
<comment type="similarity">
    <text evidence="7">Belongs to the RecR family.</text>
</comment>
<dbReference type="InterPro" id="IPR023627">
    <property type="entry name" value="Rcmb_RecR"/>
</dbReference>
<dbReference type="Gene3D" id="6.10.250.240">
    <property type="match status" value="1"/>
</dbReference>
<dbReference type="PANTHER" id="PTHR30446:SF0">
    <property type="entry name" value="RECOMBINATION PROTEIN RECR"/>
    <property type="match status" value="1"/>
</dbReference>
<dbReference type="PANTHER" id="PTHR30446">
    <property type="entry name" value="RECOMBINATION PROTEIN RECR"/>
    <property type="match status" value="1"/>
</dbReference>
<sequence length="198" mass="21999">MAVEPIERLTRELARLPGIGQKTAQRLAFHILAMDEARVRDLSVAIFNAKKLVHACPVCGNYTDADLCELCADPRRRKDVICVVRDPRDVNAIERMREFHGLYHVLGGVISPMDGVGPDDIRIQELLERVKDGQVKEVILATNPDVEGEATASYISRLLHPLGVKVTRIAHGVPVGGELEYADEITLLRAFQGRREMA</sequence>
<keyword evidence="1 7" id="KW-0479">Metal-binding</keyword>
<dbReference type="Gene3D" id="3.40.1360.10">
    <property type="match status" value="1"/>
</dbReference>
<dbReference type="NCBIfam" id="TIGR00615">
    <property type="entry name" value="recR"/>
    <property type="match status" value="1"/>
</dbReference>
<dbReference type="InterPro" id="IPR003583">
    <property type="entry name" value="Hlx-hairpin-Hlx_DNA-bd_motif"/>
</dbReference>
<gene>
    <name evidence="7 9" type="primary">recR</name>
    <name evidence="9" type="ORF">IAA84_08230</name>
</gene>
<evidence type="ECO:0000256" key="2">
    <source>
        <dbReference type="ARBA" id="ARBA00022763"/>
    </source>
</evidence>
<dbReference type="Proteomes" id="UP000824140">
    <property type="component" value="Unassembled WGS sequence"/>
</dbReference>
<dbReference type="GO" id="GO:0006310">
    <property type="term" value="P:DNA recombination"/>
    <property type="evidence" value="ECO:0007669"/>
    <property type="project" value="UniProtKB-UniRule"/>
</dbReference>
<dbReference type="Pfam" id="PF02132">
    <property type="entry name" value="RecR_ZnF"/>
    <property type="match status" value="1"/>
</dbReference>
<feature type="zinc finger region" description="C4-type" evidence="7">
    <location>
        <begin position="56"/>
        <end position="71"/>
    </location>
</feature>
<evidence type="ECO:0000256" key="3">
    <source>
        <dbReference type="ARBA" id="ARBA00022771"/>
    </source>
</evidence>
<evidence type="ECO:0000256" key="4">
    <source>
        <dbReference type="ARBA" id="ARBA00022833"/>
    </source>
</evidence>